<evidence type="ECO:0000313" key="2">
    <source>
        <dbReference type="Proteomes" id="UP000199630"/>
    </source>
</evidence>
<accession>A0A1I3IK08</accession>
<protein>
    <recommendedName>
        <fullName evidence="3">HNH endonuclease</fullName>
    </recommendedName>
</protein>
<name>A0A1I3IK08_9RHOB</name>
<evidence type="ECO:0000313" key="1">
    <source>
        <dbReference type="EMBL" id="SFI48296.1"/>
    </source>
</evidence>
<dbReference type="Proteomes" id="UP000199630">
    <property type="component" value="Unassembled WGS sequence"/>
</dbReference>
<dbReference type="STRING" id="588602.SAMN04487991_0042"/>
<dbReference type="EMBL" id="FORH01000001">
    <property type="protein sequence ID" value="SFI48296.1"/>
    <property type="molecule type" value="Genomic_DNA"/>
</dbReference>
<keyword evidence="2" id="KW-1185">Reference proteome</keyword>
<proteinExistence type="predicted"/>
<sequence>MTGYDKCIRCRKQPSIKNSHVIPRFVFKWMIETGGTKYLRNGTAPNKRIQDGFKLPLLCLECERETSVVENRFSQQVFIPSVTDQSLPKKLGLNEYKFVASVHHRVQAYFWRNTHTPSKYSNQERKDLQKSISLLRLFLVGKRHSVMPMQLFLLPFGLGEFSNVRNMPANWHRYIRRHMEMDIIISERGKLFGSYFKIGPWVSFCLIKNSAQPWVGAELGLRSTKIGSTRVILPPSVQNFLRDRAQNAKKIVDSISQNQQEKIGLALMEADFLVAGRPMFEAIEADVHTFGAAALRD</sequence>
<gene>
    <name evidence="1" type="ORF">SAMN04487991_0042</name>
</gene>
<dbReference type="AlphaFoldDB" id="A0A1I3IK08"/>
<organism evidence="1 2">
    <name type="scientific">Celeribacter neptunius</name>
    <dbReference type="NCBI Taxonomy" id="588602"/>
    <lineage>
        <taxon>Bacteria</taxon>
        <taxon>Pseudomonadati</taxon>
        <taxon>Pseudomonadota</taxon>
        <taxon>Alphaproteobacteria</taxon>
        <taxon>Rhodobacterales</taxon>
        <taxon>Roseobacteraceae</taxon>
        <taxon>Celeribacter</taxon>
    </lineage>
</organism>
<reference evidence="2" key="1">
    <citation type="submission" date="2016-10" db="EMBL/GenBank/DDBJ databases">
        <authorList>
            <person name="Varghese N."/>
            <person name="Submissions S."/>
        </authorList>
    </citation>
    <scope>NUCLEOTIDE SEQUENCE [LARGE SCALE GENOMIC DNA]</scope>
    <source>
        <strain evidence="2">DSM 26471</strain>
    </source>
</reference>
<evidence type="ECO:0008006" key="3">
    <source>
        <dbReference type="Google" id="ProtNLM"/>
    </source>
</evidence>